<gene>
    <name evidence="3" type="primary">tolA</name>
    <name evidence="3" type="ORF">CURT_0576</name>
</gene>
<feature type="transmembrane region" description="Helical" evidence="2">
    <location>
        <begin position="12"/>
        <end position="35"/>
    </location>
</feature>
<dbReference type="Pfam" id="PF13103">
    <property type="entry name" value="TonB_2"/>
    <property type="match status" value="1"/>
</dbReference>
<evidence type="ECO:0000256" key="2">
    <source>
        <dbReference type="SAM" id="Phobius"/>
    </source>
</evidence>
<feature type="region of interest" description="Disordered" evidence="1">
    <location>
        <begin position="146"/>
        <end position="179"/>
    </location>
</feature>
<feature type="compositionally biased region" description="Basic and acidic residues" evidence="1">
    <location>
        <begin position="105"/>
        <end position="125"/>
    </location>
</feature>
<dbReference type="EMBL" id="CP053832">
    <property type="protein sequence ID" value="QKF84088.1"/>
    <property type="molecule type" value="Genomic_DNA"/>
</dbReference>
<accession>A0AAE7JPF9</accession>
<evidence type="ECO:0000313" key="3">
    <source>
        <dbReference type="EMBL" id="QKF84088.1"/>
    </source>
</evidence>
<evidence type="ECO:0000256" key="1">
    <source>
        <dbReference type="SAM" id="MobiDB-lite"/>
    </source>
</evidence>
<feature type="region of interest" description="Disordered" evidence="1">
    <location>
        <begin position="70"/>
        <end position="125"/>
    </location>
</feature>
<keyword evidence="2" id="KW-0472">Membrane</keyword>
<organism evidence="3 4">
    <name type="scientific">Campylobacter ureolyticus</name>
    <dbReference type="NCBI Taxonomy" id="827"/>
    <lineage>
        <taxon>Bacteria</taxon>
        <taxon>Pseudomonadati</taxon>
        <taxon>Campylobacterota</taxon>
        <taxon>Epsilonproteobacteria</taxon>
        <taxon>Campylobacterales</taxon>
        <taxon>Campylobacteraceae</taxon>
        <taxon>Campylobacter</taxon>
    </lineage>
</organism>
<proteinExistence type="predicted"/>
<evidence type="ECO:0000313" key="4">
    <source>
        <dbReference type="Proteomes" id="UP000509722"/>
    </source>
</evidence>
<sequence>MESFVKKDKTINFLSFIFSTLIYILIILSMLFFAYNSKVKYFEDQKYTKDKDAFMDIMIMDIDDSLAPVSKDSQELEDEKEEIIEKKPNLQDEDESLKTTNKKVSPKEEKKETPKPVEKQKNEELSDLFKDINKTKLEENIKQEDLVQSRKKSDKTTKTIQKTASKNNTSNIKGEKAKGKSQRTGVYNKFIGEVQSILTNVWSTYRALPNQDATVEITINKNGRLSYEIIELSYSTEFNQKFRDYLNRLENIQFPAPPNGEIYKHKYKMKDLIR</sequence>
<keyword evidence="2" id="KW-1133">Transmembrane helix</keyword>
<reference evidence="3 4" key="1">
    <citation type="submission" date="2020-05" db="EMBL/GenBank/DDBJ databases">
        <title>Complete genome sequencing of Campylobacter and Arcobacter type strains.</title>
        <authorList>
            <person name="Miller W.G."/>
            <person name="Yee E."/>
        </authorList>
    </citation>
    <scope>NUCLEOTIDE SEQUENCE [LARGE SCALE GENOMIC DNA]</scope>
    <source>
        <strain evidence="3 4">LMG 6451</strain>
    </source>
</reference>
<dbReference type="AlphaFoldDB" id="A0AAE7JPF9"/>
<feature type="compositionally biased region" description="Polar residues" evidence="1">
    <location>
        <begin position="158"/>
        <end position="172"/>
    </location>
</feature>
<dbReference type="Proteomes" id="UP000509722">
    <property type="component" value="Chromosome"/>
</dbReference>
<name>A0AAE7JPF9_9BACT</name>
<protein>
    <submittedName>
        <fullName evidence="3">Tol-Pal system subunit TolA</fullName>
    </submittedName>
</protein>
<keyword evidence="2" id="KW-0812">Transmembrane</keyword>